<dbReference type="EMBL" id="JBHSDK010000021">
    <property type="protein sequence ID" value="MFC4336605.1"/>
    <property type="molecule type" value="Genomic_DNA"/>
</dbReference>
<protein>
    <submittedName>
        <fullName evidence="2">Metallophosphoesterase</fullName>
    </submittedName>
</protein>
<reference evidence="3" key="1">
    <citation type="journal article" date="2019" name="Int. J. Syst. Evol. Microbiol.">
        <title>The Global Catalogue of Microorganisms (GCM) 10K type strain sequencing project: providing services to taxonomists for standard genome sequencing and annotation.</title>
        <authorList>
            <consortium name="The Broad Institute Genomics Platform"/>
            <consortium name="The Broad Institute Genome Sequencing Center for Infectious Disease"/>
            <person name="Wu L."/>
            <person name="Ma J."/>
        </authorList>
    </citation>
    <scope>NUCLEOTIDE SEQUENCE [LARGE SCALE GENOMIC DNA]</scope>
    <source>
        <strain evidence="3">IBRC-M 10908</strain>
    </source>
</reference>
<dbReference type="Pfam" id="PF00149">
    <property type="entry name" value="Metallophos"/>
    <property type="match status" value="1"/>
</dbReference>
<gene>
    <name evidence="2" type="ORF">ACFPET_15485</name>
</gene>
<keyword evidence="3" id="KW-1185">Reference proteome</keyword>
<comment type="caution">
    <text evidence="2">The sequence shown here is derived from an EMBL/GenBank/DDBJ whole genome shotgun (WGS) entry which is preliminary data.</text>
</comment>
<accession>A0ABV8U2G0</accession>
<evidence type="ECO:0000313" key="2">
    <source>
        <dbReference type="EMBL" id="MFC4336605.1"/>
    </source>
</evidence>
<dbReference type="InterPro" id="IPR004843">
    <property type="entry name" value="Calcineurin-like_PHP"/>
</dbReference>
<sequence>MPQTHAETGPAVFAASDIHGHFEQFQHALREKGLVGPEGSWTGGDAQLWVLGDLFDRGGQGLETLRLLRRLQGESAAAGGTVEVLLGNHELLLLGSKRFGGQGFRDYDGNERQFLQWWVINGGFERDAEELEDEEAEWLLGRPAMAFAADCLLVHSDAVSYLDWGRSIDEVNAEVRSELAATEPERWWQLFRELTRRHEFEGEEGAARARRMLETYGGRMIVHGHSTIPDTTGAEPSEISEPRRYADGLVMNIDGGIYEGGPSLVVELTAEGA</sequence>
<dbReference type="Proteomes" id="UP001595823">
    <property type="component" value="Unassembled WGS sequence"/>
</dbReference>
<dbReference type="SUPFAM" id="SSF56300">
    <property type="entry name" value="Metallo-dependent phosphatases"/>
    <property type="match status" value="1"/>
</dbReference>
<dbReference type="PANTHER" id="PTHR46546">
    <property type="entry name" value="SHEWANELLA-LIKE PROTEIN PHOSPHATASE 1"/>
    <property type="match status" value="1"/>
</dbReference>
<dbReference type="Gene3D" id="3.60.21.10">
    <property type="match status" value="1"/>
</dbReference>
<dbReference type="InterPro" id="IPR029052">
    <property type="entry name" value="Metallo-depent_PP-like"/>
</dbReference>
<dbReference type="RefSeq" id="WP_380622706.1">
    <property type="nucleotide sequence ID" value="NZ_JBHSDK010000021.1"/>
</dbReference>
<organism evidence="2 3">
    <name type="scientific">Salininema proteolyticum</name>
    <dbReference type="NCBI Taxonomy" id="1607685"/>
    <lineage>
        <taxon>Bacteria</taxon>
        <taxon>Bacillati</taxon>
        <taxon>Actinomycetota</taxon>
        <taxon>Actinomycetes</taxon>
        <taxon>Glycomycetales</taxon>
        <taxon>Glycomycetaceae</taxon>
        <taxon>Salininema</taxon>
    </lineage>
</organism>
<name>A0ABV8U2G0_9ACTN</name>
<proteinExistence type="predicted"/>
<evidence type="ECO:0000259" key="1">
    <source>
        <dbReference type="Pfam" id="PF00149"/>
    </source>
</evidence>
<feature type="domain" description="Calcineurin-like phosphoesterase" evidence="1">
    <location>
        <begin position="14"/>
        <end position="226"/>
    </location>
</feature>
<dbReference type="PANTHER" id="PTHR46546:SF4">
    <property type="entry name" value="SHEWANELLA-LIKE PROTEIN PHOSPHATASE 1"/>
    <property type="match status" value="1"/>
</dbReference>
<evidence type="ECO:0000313" key="3">
    <source>
        <dbReference type="Proteomes" id="UP001595823"/>
    </source>
</evidence>